<proteinExistence type="predicted"/>
<evidence type="ECO:0000313" key="3">
    <source>
        <dbReference type="Proteomes" id="UP000053815"/>
    </source>
</evidence>
<dbReference type="Proteomes" id="UP000053815">
    <property type="component" value="Unassembled WGS sequence"/>
</dbReference>
<dbReference type="OrthoDB" id="2416617at2759"/>
<gene>
    <name evidence="2" type="ORF">MAM1_0003c00302</name>
</gene>
<accession>A0A0C9MD67</accession>
<keyword evidence="3" id="KW-1185">Reference proteome</keyword>
<name>A0A0C9MD67_9FUNG</name>
<protein>
    <submittedName>
        <fullName evidence="2">Uncharacterized protein</fullName>
    </submittedName>
</protein>
<feature type="compositionally biased region" description="Basic and acidic residues" evidence="1">
    <location>
        <begin position="9"/>
        <end position="20"/>
    </location>
</feature>
<dbReference type="EMBL" id="DF836292">
    <property type="protein sequence ID" value="GAN00877.1"/>
    <property type="molecule type" value="Genomic_DNA"/>
</dbReference>
<sequence>MSALTEMEANSKKKQADNDKCRKRAAKKRKSEDNLTVQLSHMDHAFKDSITSTEPNQKSAVHNCNLLEDMLQPSSDSEDDYLDGTEDTGSGIIISVNEQKDLAVTHNEAIVHQKRRLSIIQRSNSVSTSKPVEQSNSTANIFTHLSVASRPLVVYFIL</sequence>
<evidence type="ECO:0000256" key="1">
    <source>
        <dbReference type="SAM" id="MobiDB-lite"/>
    </source>
</evidence>
<evidence type="ECO:0000313" key="2">
    <source>
        <dbReference type="EMBL" id="GAN00877.1"/>
    </source>
</evidence>
<dbReference type="AlphaFoldDB" id="A0A0C9MD67"/>
<organism evidence="2">
    <name type="scientific">Mucor ambiguus</name>
    <dbReference type="NCBI Taxonomy" id="91626"/>
    <lineage>
        <taxon>Eukaryota</taxon>
        <taxon>Fungi</taxon>
        <taxon>Fungi incertae sedis</taxon>
        <taxon>Mucoromycota</taxon>
        <taxon>Mucoromycotina</taxon>
        <taxon>Mucoromycetes</taxon>
        <taxon>Mucorales</taxon>
        <taxon>Mucorineae</taxon>
        <taxon>Mucoraceae</taxon>
        <taxon>Mucor</taxon>
    </lineage>
</organism>
<reference evidence="2" key="1">
    <citation type="submission" date="2014-09" db="EMBL/GenBank/DDBJ databases">
        <title>Draft genome sequence of an oleaginous Mucoromycotina fungus Mucor ambiguus NBRC6742.</title>
        <authorList>
            <person name="Takeda I."/>
            <person name="Yamane N."/>
            <person name="Morita T."/>
            <person name="Tamano K."/>
            <person name="Machida M."/>
            <person name="Baker S."/>
            <person name="Koike H."/>
        </authorList>
    </citation>
    <scope>NUCLEOTIDE SEQUENCE</scope>
    <source>
        <strain evidence="2">NBRC 6742</strain>
    </source>
</reference>
<feature type="region of interest" description="Disordered" evidence="1">
    <location>
        <begin position="1"/>
        <end position="35"/>
    </location>
</feature>
<dbReference type="STRING" id="91626.A0A0C9MD67"/>